<sequence length="260" mass="30458">MTFLSNISHFITSNQKSLIDWEPYFQRFTFSDIYKKCPRVYQSQYFGDNDYEWRLTEALKMAYLKNPTYAHSMIIAMIQEEIKPNDQLLQNNPFIEEVLSKGGTPINMIVPLSQSNKYIKISPLPNPFYEELVENICKTYNCGIYIATEILSRKLIENLVIDVLRKKYGTTRLDLYYITANRRFQPFSTLVNNFEINISDFHYIIPSLDRDFINKINKFRDSGNSAAHNLEFQGVKDKLDKNNLDLESVVKTLLRLLSSL</sequence>
<reference evidence="1 2" key="1">
    <citation type="submission" date="2018-05" db="EMBL/GenBank/DDBJ databases">
        <title>Draft genome of Methanospirillum lacunae Ki8-1.</title>
        <authorList>
            <person name="Dueholm M.S."/>
            <person name="Nielsen P.H."/>
            <person name="Bakmann L.F."/>
            <person name="Otzen D.E."/>
        </authorList>
    </citation>
    <scope>NUCLEOTIDE SEQUENCE [LARGE SCALE GENOMIC DNA]</scope>
    <source>
        <strain evidence="1 2">Ki8-1</strain>
    </source>
</reference>
<evidence type="ECO:0008006" key="3">
    <source>
        <dbReference type="Google" id="ProtNLM"/>
    </source>
</evidence>
<protein>
    <recommendedName>
        <fullName evidence="3">DUF4145 domain-containing protein</fullName>
    </recommendedName>
</protein>
<dbReference type="EMBL" id="QGMY01000006">
    <property type="protein sequence ID" value="PWR72548.1"/>
    <property type="molecule type" value="Genomic_DNA"/>
</dbReference>
<proteinExistence type="predicted"/>
<dbReference type="Proteomes" id="UP000245657">
    <property type="component" value="Unassembled WGS sequence"/>
</dbReference>
<organism evidence="1 2">
    <name type="scientific">Methanospirillum lacunae</name>
    <dbReference type="NCBI Taxonomy" id="668570"/>
    <lineage>
        <taxon>Archaea</taxon>
        <taxon>Methanobacteriati</taxon>
        <taxon>Methanobacteriota</taxon>
        <taxon>Stenosarchaea group</taxon>
        <taxon>Methanomicrobia</taxon>
        <taxon>Methanomicrobiales</taxon>
        <taxon>Methanospirillaceae</taxon>
        <taxon>Methanospirillum</taxon>
    </lineage>
</organism>
<evidence type="ECO:0000313" key="1">
    <source>
        <dbReference type="EMBL" id="PWR72548.1"/>
    </source>
</evidence>
<gene>
    <name evidence="1" type="ORF">DK846_06150</name>
</gene>
<dbReference type="AlphaFoldDB" id="A0A2V2N7R3"/>
<accession>A0A2V2N7R3</accession>
<keyword evidence="2" id="KW-1185">Reference proteome</keyword>
<evidence type="ECO:0000313" key="2">
    <source>
        <dbReference type="Proteomes" id="UP000245657"/>
    </source>
</evidence>
<name>A0A2V2N7R3_9EURY</name>
<comment type="caution">
    <text evidence="1">The sequence shown here is derived from an EMBL/GenBank/DDBJ whole genome shotgun (WGS) entry which is preliminary data.</text>
</comment>